<proteinExistence type="predicted"/>
<reference evidence="1" key="1">
    <citation type="submission" date="2018-02" db="EMBL/GenBank/DDBJ databases">
        <title>Rhizophora mucronata_Transcriptome.</title>
        <authorList>
            <person name="Meera S.P."/>
            <person name="Sreeshan A."/>
            <person name="Augustine A."/>
        </authorList>
    </citation>
    <scope>NUCLEOTIDE SEQUENCE</scope>
    <source>
        <tissue evidence="1">Leaf</tissue>
    </source>
</reference>
<protein>
    <submittedName>
        <fullName evidence="1">Uncharacterized protein</fullName>
    </submittedName>
</protein>
<accession>A0A2P2PRD2</accession>
<evidence type="ECO:0000313" key="1">
    <source>
        <dbReference type="EMBL" id="MBX57300.1"/>
    </source>
</evidence>
<organism evidence="1">
    <name type="scientific">Rhizophora mucronata</name>
    <name type="common">Asiatic mangrove</name>
    <dbReference type="NCBI Taxonomy" id="61149"/>
    <lineage>
        <taxon>Eukaryota</taxon>
        <taxon>Viridiplantae</taxon>
        <taxon>Streptophyta</taxon>
        <taxon>Embryophyta</taxon>
        <taxon>Tracheophyta</taxon>
        <taxon>Spermatophyta</taxon>
        <taxon>Magnoliopsida</taxon>
        <taxon>eudicotyledons</taxon>
        <taxon>Gunneridae</taxon>
        <taxon>Pentapetalae</taxon>
        <taxon>rosids</taxon>
        <taxon>fabids</taxon>
        <taxon>Malpighiales</taxon>
        <taxon>Rhizophoraceae</taxon>
        <taxon>Rhizophora</taxon>
    </lineage>
</organism>
<name>A0A2P2PRD2_RHIMU</name>
<dbReference type="AlphaFoldDB" id="A0A2P2PRD2"/>
<dbReference type="EMBL" id="GGEC01076816">
    <property type="protein sequence ID" value="MBX57300.1"/>
    <property type="molecule type" value="Transcribed_RNA"/>
</dbReference>
<sequence>MMCYKDVKLSCHRKPPFPIMFKVFEARWHWQKSGR</sequence>